<organism evidence="1 2">
    <name type="scientific">Gelidibacter gilvus</name>
    <dbReference type="NCBI Taxonomy" id="59602"/>
    <lineage>
        <taxon>Bacteria</taxon>
        <taxon>Pseudomonadati</taxon>
        <taxon>Bacteroidota</taxon>
        <taxon>Flavobacteriia</taxon>
        <taxon>Flavobacteriales</taxon>
        <taxon>Flavobacteriaceae</taxon>
        <taxon>Gelidibacter</taxon>
    </lineage>
</organism>
<dbReference type="NCBIfam" id="TIGR01200">
    <property type="entry name" value="GLPGLI"/>
    <property type="match status" value="1"/>
</dbReference>
<dbReference type="Proteomes" id="UP000289792">
    <property type="component" value="Unassembled WGS sequence"/>
</dbReference>
<dbReference type="OrthoDB" id="1440774at2"/>
<dbReference type="EMBL" id="SDDZ01000005">
    <property type="protein sequence ID" value="RXJ49797.1"/>
    <property type="molecule type" value="Genomic_DNA"/>
</dbReference>
<accession>A0A4Q0XF43</accession>
<protein>
    <submittedName>
        <fullName evidence="1">GLPGLI family protein</fullName>
    </submittedName>
</protein>
<gene>
    <name evidence="1" type="ORF">ESZ48_10090</name>
</gene>
<reference evidence="1 2" key="1">
    <citation type="submission" date="2019-01" db="EMBL/GenBank/DDBJ databases">
        <title>Genome sequence of the Antarctic species Gelidibacter gilvus ACAM 158(T).</title>
        <authorList>
            <person name="Bowman J.P."/>
        </authorList>
    </citation>
    <scope>NUCLEOTIDE SEQUENCE [LARGE SCALE GENOMIC DNA]</scope>
    <source>
        <strain evidence="1 2">IC158</strain>
    </source>
</reference>
<evidence type="ECO:0000313" key="1">
    <source>
        <dbReference type="EMBL" id="RXJ49797.1"/>
    </source>
</evidence>
<dbReference type="AlphaFoldDB" id="A0A4Q0XF43"/>
<comment type="caution">
    <text evidence="1">The sequence shown here is derived from an EMBL/GenBank/DDBJ whole genome shotgun (WGS) entry which is preliminary data.</text>
</comment>
<sequence length="266" mass="30820">MPNKKVFSLFFLIFNVAVFAQKKIKTDFKYKVTYSLQYTLDSTQLDSGKSEYMVLFLGDDFSSFSSRAKLFKNSVVVKGNTASTSNESITAFPAVILKNPKENYLAYTLQIVDDYFYYEQPSNLFDWKIHDEIKDIKGYAAQKATTTYSGRDYIAWFTTDIPISDGPFKFNGLPGLIIEISDTQNHYSFTLYAFEKLEPPVSFTINLKQYVLTTKEKLLEVQYRYRQDPFTYANNPNVKITPEVHQAYIKAFTEMLEKENNPIEKD</sequence>
<dbReference type="Pfam" id="PF09697">
    <property type="entry name" value="Porph_ging"/>
    <property type="match status" value="1"/>
</dbReference>
<keyword evidence="2" id="KW-1185">Reference proteome</keyword>
<name>A0A4Q0XF43_9FLAO</name>
<evidence type="ECO:0000313" key="2">
    <source>
        <dbReference type="Proteomes" id="UP000289792"/>
    </source>
</evidence>
<dbReference type="InterPro" id="IPR005901">
    <property type="entry name" value="GLPGLI"/>
</dbReference>
<proteinExistence type="predicted"/>
<dbReference type="RefSeq" id="WP_129017300.1">
    <property type="nucleotide sequence ID" value="NZ_SDDZ01000005.1"/>
</dbReference>